<dbReference type="Proteomes" id="UP000315283">
    <property type="component" value="Unassembled WGS sequence"/>
</dbReference>
<dbReference type="GO" id="GO:0005737">
    <property type="term" value="C:cytoplasm"/>
    <property type="evidence" value="ECO:0007669"/>
    <property type="project" value="UniProtKB-SubCell"/>
</dbReference>
<dbReference type="EMBL" id="SHBJ01000011">
    <property type="protein sequence ID" value="RZO28643.1"/>
    <property type="molecule type" value="Genomic_DNA"/>
</dbReference>
<dbReference type="NCBIfam" id="TIGR00516">
    <property type="entry name" value="acpS"/>
    <property type="match status" value="1"/>
</dbReference>
<dbReference type="AlphaFoldDB" id="A0A520N5A2"/>
<dbReference type="EC" id="2.7.8.7" evidence="8"/>
<keyword evidence="8" id="KW-0963">Cytoplasm</keyword>
<dbReference type="Gene3D" id="3.90.470.20">
    <property type="entry name" value="4'-phosphopantetheinyl transferase domain"/>
    <property type="match status" value="1"/>
</dbReference>
<keyword evidence="7 8" id="KW-0275">Fatty acid biosynthesis</keyword>
<dbReference type="InterPro" id="IPR004568">
    <property type="entry name" value="Ppantetheine-prot_Trfase_dom"/>
</dbReference>
<evidence type="ECO:0000256" key="8">
    <source>
        <dbReference type="HAMAP-Rule" id="MF_00101"/>
    </source>
</evidence>
<reference evidence="10 11" key="1">
    <citation type="submission" date="2019-02" db="EMBL/GenBank/DDBJ databases">
        <title>Prokaryotic population dynamics and viral predation in marine succession experiment using metagenomics: the confinement effect.</title>
        <authorList>
            <person name="Haro-Moreno J.M."/>
            <person name="Rodriguez-Valera F."/>
            <person name="Lopez-Perez M."/>
        </authorList>
    </citation>
    <scope>NUCLEOTIDE SEQUENCE [LARGE SCALE GENOMIC DNA]</scope>
    <source>
        <strain evidence="10">MED-G164</strain>
    </source>
</reference>
<name>A0A520N5A2_9GAMM</name>
<evidence type="ECO:0000313" key="10">
    <source>
        <dbReference type="EMBL" id="RZO28643.1"/>
    </source>
</evidence>
<evidence type="ECO:0000256" key="7">
    <source>
        <dbReference type="ARBA" id="ARBA00023160"/>
    </source>
</evidence>
<comment type="catalytic activity">
    <reaction evidence="8">
        <text>apo-[ACP] + CoA = holo-[ACP] + adenosine 3',5'-bisphosphate + H(+)</text>
        <dbReference type="Rhea" id="RHEA:12068"/>
        <dbReference type="Rhea" id="RHEA-COMP:9685"/>
        <dbReference type="Rhea" id="RHEA-COMP:9690"/>
        <dbReference type="ChEBI" id="CHEBI:15378"/>
        <dbReference type="ChEBI" id="CHEBI:29999"/>
        <dbReference type="ChEBI" id="CHEBI:57287"/>
        <dbReference type="ChEBI" id="CHEBI:58343"/>
        <dbReference type="ChEBI" id="CHEBI:64479"/>
        <dbReference type="EC" id="2.7.8.7"/>
    </reaction>
</comment>
<comment type="cofactor">
    <cofactor evidence="8">
        <name>Mg(2+)</name>
        <dbReference type="ChEBI" id="CHEBI:18420"/>
    </cofactor>
</comment>
<dbReference type="GO" id="GO:0000287">
    <property type="term" value="F:magnesium ion binding"/>
    <property type="evidence" value="ECO:0007669"/>
    <property type="project" value="UniProtKB-UniRule"/>
</dbReference>
<accession>A0A520N5A2</accession>
<keyword evidence="5 8" id="KW-0460">Magnesium</keyword>
<evidence type="ECO:0000259" key="9">
    <source>
        <dbReference type="Pfam" id="PF01648"/>
    </source>
</evidence>
<dbReference type="NCBIfam" id="TIGR00556">
    <property type="entry name" value="pantethn_trn"/>
    <property type="match status" value="1"/>
</dbReference>
<dbReference type="SUPFAM" id="SSF56214">
    <property type="entry name" value="4'-phosphopantetheinyl transferase"/>
    <property type="match status" value="1"/>
</dbReference>
<feature type="domain" description="4'-phosphopantetheinyl transferase" evidence="9">
    <location>
        <begin position="4"/>
        <end position="121"/>
    </location>
</feature>
<dbReference type="GO" id="GO:0006633">
    <property type="term" value="P:fatty acid biosynthetic process"/>
    <property type="evidence" value="ECO:0007669"/>
    <property type="project" value="UniProtKB-UniRule"/>
</dbReference>
<dbReference type="GO" id="GO:0008897">
    <property type="term" value="F:holo-[acyl-carrier-protein] synthase activity"/>
    <property type="evidence" value="ECO:0007669"/>
    <property type="project" value="UniProtKB-UniRule"/>
</dbReference>
<protein>
    <recommendedName>
        <fullName evidence="8">Holo-[acyl-carrier-protein] synthase</fullName>
        <shortName evidence="8">Holo-ACP synthase</shortName>
        <ecNumber evidence="8">2.7.8.7</ecNumber>
    </recommendedName>
    <alternativeName>
        <fullName evidence="8">4'-phosphopantetheinyl transferase AcpS</fullName>
    </alternativeName>
</protein>
<evidence type="ECO:0000256" key="6">
    <source>
        <dbReference type="ARBA" id="ARBA00023098"/>
    </source>
</evidence>
<evidence type="ECO:0000256" key="3">
    <source>
        <dbReference type="ARBA" id="ARBA00022723"/>
    </source>
</evidence>
<feature type="binding site" evidence="8">
    <location>
        <position position="8"/>
    </location>
    <ligand>
        <name>Mg(2+)</name>
        <dbReference type="ChEBI" id="CHEBI:18420"/>
    </ligand>
</feature>
<keyword evidence="3 8" id="KW-0479">Metal-binding</keyword>
<dbReference type="InterPro" id="IPR037143">
    <property type="entry name" value="4-PPantetheinyl_Trfase_dom_sf"/>
</dbReference>
<dbReference type="InterPro" id="IPR008278">
    <property type="entry name" value="4-PPantetheinyl_Trfase_dom"/>
</dbReference>
<evidence type="ECO:0000256" key="2">
    <source>
        <dbReference type="ARBA" id="ARBA00022679"/>
    </source>
</evidence>
<comment type="similarity">
    <text evidence="8">Belongs to the P-Pant transferase superfamily. AcpS family.</text>
</comment>
<keyword evidence="4 8" id="KW-0276">Fatty acid metabolism</keyword>
<keyword evidence="6 8" id="KW-0443">Lipid metabolism</keyword>
<dbReference type="HAMAP" id="MF_00101">
    <property type="entry name" value="AcpS"/>
    <property type="match status" value="1"/>
</dbReference>
<feature type="binding site" evidence="8">
    <location>
        <position position="57"/>
    </location>
    <ligand>
        <name>Mg(2+)</name>
        <dbReference type="ChEBI" id="CHEBI:18420"/>
    </ligand>
</feature>
<proteinExistence type="inferred from homology"/>
<gene>
    <name evidence="8" type="primary">acpS</name>
    <name evidence="10" type="ORF">EVA97_02420</name>
</gene>
<dbReference type="InterPro" id="IPR002582">
    <property type="entry name" value="ACPS"/>
</dbReference>
<sequence length="126" mass="13969">MIFGIGTDILKIERIQAIDSLDKFASKILSNNESKLLEKLNDVKKINYLAKQFAGKEAIAKAIGRGITKDTKLKEIEILRDKNGKPTFNPVGSLKAYMDNLGIAKTHVSLSDEKEYAIAFAVLETK</sequence>
<dbReference type="Pfam" id="PF01648">
    <property type="entry name" value="ACPS"/>
    <property type="match status" value="1"/>
</dbReference>
<evidence type="ECO:0000256" key="1">
    <source>
        <dbReference type="ARBA" id="ARBA00022516"/>
    </source>
</evidence>
<evidence type="ECO:0000256" key="5">
    <source>
        <dbReference type="ARBA" id="ARBA00022842"/>
    </source>
</evidence>
<keyword evidence="1 8" id="KW-0444">Lipid biosynthesis</keyword>
<comment type="caution">
    <text evidence="10">The sequence shown here is derived from an EMBL/GenBank/DDBJ whole genome shotgun (WGS) entry which is preliminary data.</text>
</comment>
<evidence type="ECO:0000256" key="4">
    <source>
        <dbReference type="ARBA" id="ARBA00022832"/>
    </source>
</evidence>
<organism evidence="10 11">
    <name type="scientific">SAR86 cluster bacterium</name>
    <dbReference type="NCBI Taxonomy" id="2030880"/>
    <lineage>
        <taxon>Bacteria</taxon>
        <taxon>Pseudomonadati</taxon>
        <taxon>Pseudomonadota</taxon>
        <taxon>Gammaproteobacteria</taxon>
        <taxon>SAR86 cluster</taxon>
    </lineage>
</organism>
<comment type="function">
    <text evidence="8">Transfers the 4'-phosphopantetheine moiety from coenzyme A to a Ser of acyl-carrier-protein.</text>
</comment>
<comment type="subcellular location">
    <subcellularLocation>
        <location evidence="8">Cytoplasm</location>
    </subcellularLocation>
</comment>
<keyword evidence="2 8" id="KW-0808">Transferase</keyword>
<evidence type="ECO:0000313" key="11">
    <source>
        <dbReference type="Proteomes" id="UP000315283"/>
    </source>
</evidence>